<evidence type="ECO:0000313" key="1">
    <source>
        <dbReference type="EMBL" id="OHU95693.1"/>
    </source>
</evidence>
<protein>
    <submittedName>
        <fullName evidence="1">Uncharacterized protein</fullName>
    </submittedName>
</protein>
<dbReference type="RefSeq" id="WP_070991269.1">
    <property type="nucleotide sequence ID" value="NZ_CBCSHD010000001.1"/>
</dbReference>
<comment type="caution">
    <text evidence="1">The sequence shown here is derived from an EMBL/GenBank/DDBJ whole genome shotgun (WGS) entry which is preliminary data.</text>
</comment>
<evidence type="ECO:0000313" key="2">
    <source>
        <dbReference type="Proteomes" id="UP000180253"/>
    </source>
</evidence>
<dbReference type="EMBL" id="MNAN01000028">
    <property type="protein sequence ID" value="OHU95693.1"/>
    <property type="molecule type" value="Genomic_DNA"/>
</dbReference>
<dbReference type="AlphaFoldDB" id="A0A1S1N8L4"/>
<reference evidence="1 2" key="1">
    <citation type="submission" date="2016-10" db="EMBL/GenBank/DDBJ databases">
        <title>Pseudoalteromonas amylolytica sp. nov., isolated from the surface seawater.</title>
        <authorList>
            <person name="Wu Y.-H."/>
            <person name="Cheng H."/>
            <person name="Jin X.-B."/>
            <person name="Wang C.-S."/>
            <person name="Xu X.-W."/>
        </authorList>
    </citation>
    <scope>NUCLEOTIDE SEQUENCE [LARGE SCALE GENOMIC DNA]</scope>
    <source>
        <strain evidence="1 2">JCM 12483</strain>
    </source>
</reference>
<dbReference type="Proteomes" id="UP000180253">
    <property type="component" value="Unassembled WGS sequence"/>
</dbReference>
<accession>A0A1S1N8L4</accession>
<organism evidence="1 2">
    <name type="scientific">Pseudoalteromonas byunsanensis</name>
    <dbReference type="NCBI Taxonomy" id="327939"/>
    <lineage>
        <taxon>Bacteria</taxon>
        <taxon>Pseudomonadati</taxon>
        <taxon>Pseudomonadota</taxon>
        <taxon>Gammaproteobacteria</taxon>
        <taxon>Alteromonadales</taxon>
        <taxon>Pseudoalteromonadaceae</taxon>
        <taxon>Pseudoalteromonas</taxon>
    </lineage>
</organism>
<name>A0A1S1N8L4_9GAMM</name>
<sequence>MNKDLQLGNVILEWDGELTIFDDVELVEPDEREGLDELHMRVLLSTRRTDLQNMIDRFSKALGFAVGFQATENIYAKLVFAFCIVSVVNPYKVKILAGKGIDPLLEEAELDDETGEQKVKLDELLKYCKNAEVPSTFIDWLSENGFSYQTDTHVVFRNSFRRGSIISRA</sequence>
<keyword evidence="2" id="KW-1185">Reference proteome</keyword>
<proteinExistence type="predicted"/>
<dbReference type="STRING" id="327939.BIW53_07610"/>
<gene>
    <name evidence="1" type="ORF">BIW53_07610</name>
</gene>